<feature type="compositionally biased region" description="Basic and acidic residues" evidence="1">
    <location>
        <begin position="422"/>
        <end position="435"/>
    </location>
</feature>
<dbReference type="EMBL" id="HG711880">
    <property type="protein sequence ID" value="CDJ49832.1"/>
    <property type="molecule type" value="Genomic_DNA"/>
</dbReference>
<feature type="region of interest" description="Disordered" evidence="1">
    <location>
        <begin position="1"/>
        <end position="54"/>
    </location>
</feature>
<proteinExistence type="predicted"/>
<dbReference type="GO" id="GO:0012505">
    <property type="term" value="C:endomembrane system"/>
    <property type="evidence" value="ECO:0007669"/>
    <property type="project" value="UniProtKB-ARBA"/>
</dbReference>
<dbReference type="Gene3D" id="1.10.220.20">
    <property type="match status" value="1"/>
</dbReference>
<dbReference type="PANTHER" id="PTHR10663:SF388">
    <property type="entry name" value="GOLGI-SPECIFIC BREFELDIN A-RESISTANCE GUANINE NUCLEOTIDE EXCHANGE FACTOR 1"/>
    <property type="match status" value="1"/>
</dbReference>
<dbReference type="InterPro" id="IPR000904">
    <property type="entry name" value="Sec7_dom"/>
</dbReference>
<feature type="compositionally biased region" description="Low complexity" evidence="1">
    <location>
        <begin position="2767"/>
        <end position="2780"/>
    </location>
</feature>
<feature type="compositionally biased region" description="Basic and acidic residues" evidence="1">
    <location>
        <begin position="551"/>
        <end position="564"/>
    </location>
</feature>
<evidence type="ECO:0000313" key="4">
    <source>
        <dbReference type="Proteomes" id="UP000030750"/>
    </source>
</evidence>
<feature type="region of interest" description="Disordered" evidence="1">
    <location>
        <begin position="495"/>
        <end position="564"/>
    </location>
</feature>
<feature type="region of interest" description="Disordered" evidence="1">
    <location>
        <begin position="95"/>
        <end position="118"/>
    </location>
</feature>
<feature type="region of interest" description="Disordered" evidence="1">
    <location>
        <begin position="1608"/>
        <end position="1664"/>
    </location>
</feature>
<feature type="compositionally biased region" description="Low complexity" evidence="1">
    <location>
        <begin position="1791"/>
        <end position="1800"/>
    </location>
</feature>
<feature type="region of interest" description="Disordered" evidence="1">
    <location>
        <begin position="2720"/>
        <end position="2797"/>
    </location>
</feature>
<feature type="compositionally biased region" description="Low complexity" evidence="1">
    <location>
        <begin position="822"/>
        <end position="846"/>
    </location>
</feature>
<evidence type="ECO:0000256" key="1">
    <source>
        <dbReference type="SAM" id="MobiDB-lite"/>
    </source>
</evidence>
<feature type="compositionally biased region" description="Basic residues" evidence="1">
    <location>
        <begin position="849"/>
        <end position="861"/>
    </location>
</feature>
<dbReference type="OrthoDB" id="18431at2759"/>
<feature type="region of interest" description="Disordered" evidence="1">
    <location>
        <begin position="2646"/>
        <end position="2670"/>
    </location>
</feature>
<evidence type="ECO:0000259" key="2">
    <source>
        <dbReference type="PROSITE" id="PS50190"/>
    </source>
</evidence>
<feature type="compositionally biased region" description="Pro residues" evidence="1">
    <location>
        <begin position="2436"/>
        <end position="2448"/>
    </location>
</feature>
<feature type="domain" description="SEC7" evidence="2">
    <location>
        <begin position="962"/>
        <end position="1256"/>
    </location>
</feature>
<feature type="compositionally biased region" description="Polar residues" evidence="1">
    <location>
        <begin position="2655"/>
        <end position="2668"/>
    </location>
</feature>
<dbReference type="PANTHER" id="PTHR10663">
    <property type="entry name" value="GUANYL-NUCLEOTIDE EXCHANGE FACTOR"/>
    <property type="match status" value="1"/>
</dbReference>
<protein>
    <submittedName>
        <fullName evidence="3">Sec7 domain-containing protein, putative</fullName>
    </submittedName>
</protein>
<keyword evidence="4" id="KW-1185">Reference proteome</keyword>
<dbReference type="Pfam" id="PF01369">
    <property type="entry name" value="Sec7"/>
    <property type="match status" value="1"/>
</dbReference>
<feature type="region of interest" description="Disordered" evidence="1">
    <location>
        <begin position="2231"/>
        <end position="2258"/>
    </location>
</feature>
<feature type="region of interest" description="Disordered" evidence="1">
    <location>
        <begin position="2436"/>
        <end position="2464"/>
    </location>
</feature>
<dbReference type="VEuPathDB" id="ToxoDB:EBH_0070460"/>
<dbReference type="InterPro" id="IPR035999">
    <property type="entry name" value="Sec7_dom_sf"/>
</dbReference>
<reference evidence="3" key="2">
    <citation type="submission" date="2013-10" db="EMBL/GenBank/DDBJ databases">
        <authorList>
            <person name="Aslett M."/>
        </authorList>
    </citation>
    <scope>NUCLEOTIDE SEQUENCE [LARGE SCALE GENOMIC DNA]</scope>
    <source>
        <strain evidence="3">Houghton</strain>
    </source>
</reference>
<feature type="compositionally biased region" description="Polar residues" evidence="1">
    <location>
        <begin position="2246"/>
        <end position="2258"/>
    </location>
</feature>
<dbReference type="Gene3D" id="1.10.1000.11">
    <property type="entry name" value="Arf Nucleotide-binding Site Opener,domain 2"/>
    <property type="match status" value="1"/>
</dbReference>
<feature type="region of interest" description="Disordered" evidence="1">
    <location>
        <begin position="1098"/>
        <end position="1133"/>
    </location>
</feature>
<feature type="compositionally biased region" description="Polar residues" evidence="1">
    <location>
        <begin position="1"/>
        <end position="12"/>
    </location>
</feature>
<feature type="compositionally biased region" description="Low complexity" evidence="1">
    <location>
        <begin position="1753"/>
        <end position="1783"/>
    </location>
</feature>
<name>U6LHH0_9EIME</name>
<dbReference type="InterPro" id="IPR032691">
    <property type="entry name" value="Mon2/Sec7/BIG1-like_HUS"/>
</dbReference>
<dbReference type="GO" id="GO:0032012">
    <property type="term" value="P:regulation of ARF protein signal transduction"/>
    <property type="evidence" value="ECO:0007669"/>
    <property type="project" value="InterPro"/>
</dbReference>
<dbReference type="PROSITE" id="PS50190">
    <property type="entry name" value="SEC7"/>
    <property type="match status" value="1"/>
</dbReference>
<dbReference type="GO" id="GO:0016192">
    <property type="term" value="P:vesicle-mediated transport"/>
    <property type="evidence" value="ECO:0007669"/>
    <property type="project" value="UniProtKB-ARBA"/>
</dbReference>
<feature type="compositionally biased region" description="Low complexity" evidence="1">
    <location>
        <begin position="1098"/>
        <end position="1124"/>
    </location>
</feature>
<dbReference type="CDD" id="cd00171">
    <property type="entry name" value="Sec7"/>
    <property type="match status" value="1"/>
</dbReference>
<dbReference type="GO" id="GO:0005737">
    <property type="term" value="C:cytoplasm"/>
    <property type="evidence" value="ECO:0007669"/>
    <property type="project" value="UniProtKB-ARBA"/>
</dbReference>
<feature type="compositionally biased region" description="Polar residues" evidence="1">
    <location>
        <begin position="1610"/>
        <end position="1621"/>
    </location>
</feature>
<dbReference type="GO" id="GO:0005085">
    <property type="term" value="F:guanyl-nucleotide exchange factor activity"/>
    <property type="evidence" value="ECO:0007669"/>
    <property type="project" value="InterPro"/>
</dbReference>
<gene>
    <name evidence="3" type="ORF">EBH_0070460</name>
</gene>
<feature type="compositionally biased region" description="Low complexity" evidence="1">
    <location>
        <begin position="502"/>
        <end position="525"/>
    </location>
</feature>
<dbReference type="Pfam" id="PF12783">
    <property type="entry name" value="Sec7-like_HUS"/>
    <property type="match status" value="1"/>
</dbReference>
<dbReference type="SUPFAM" id="SSF48425">
    <property type="entry name" value="Sec7 domain"/>
    <property type="match status" value="1"/>
</dbReference>
<feature type="compositionally biased region" description="Low complexity" evidence="1">
    <location>
        <begin position="1729"/>
        <end position="1741"/>
    </location>
</feature>
<reference evidence="3" key="1">
    <citation type="submission" date="2013-10" db="EMBL/GenBank/DDBJ databases">
        <title>Genomic analysis of the causative agents of coccidiosis in chickens.</title>
        <authorList>
            <person name="Reid A.J."/>
            <person name="Blake D."/>
            <person name="Billington K."/>
            <person name="Browne H."/>
            <person name="Dunn M."/>
            <person name="Hung S."/>
            <person name="Kawahara F."/>
            <person name="Miranda-Saavedra D."/>
            <person name="Mourier T."/>
            <person name="Nagra H."/>
            <person name="Otto T.D."/>
            <person name="Rawlings N."/>
            <person name="Sanchez A."/>
            <person name="Sanders M."/>
            <person name="Subramaniam C."/>
            <person name="Tay Y."/>
            <person name="Dear P."/>
            <person name="Doerig C."/>
            <person name="Gruber A."/>
            <person name="Parkinson J."/>
            <person name="Shirley M."/>
            <person name="Wan K.L."/>
            <person name="Berriman M."/>
            <person name="Tomley F."/>
            <person name="Pain A."/>
        </authorList>
    </citation>
    <scope>NUCLEOTIDE SEQUENCE [LARGE SCALE GENOMIC DNA]</scope>
    <source>
        <strain evidence="3">Houghton</strain>
    </source>
</reference>
<feature type="compositionally biased region" description="Basic and acidic residues" evidence="1">
    <location>
        <begin position="2236"/>
        <end position="2245"/>
    </location>
</feature>
<accession>U6LHH0</accession>
<feature type="region of interest" description="Disordered" evidence="1">
    <location>
        <begin position="411"/>
        <end position="445"/>
    </location>
</feature>
<evidence type="ECO:0000313" key="3">
    <source>
        <dbReference type="EMBL" id="CDJ49832.1"/>
    </source>
</evidence>
<dbReference type="Proteomes" id="UP000030750">
    <property type="component" value="Unassembled WGS sequence"/>
</dbReference>
<organism evidence="3 4">
    <name type="scientific">Eimeria brunetti</name>
    <dbReference type="NCBI Taxonomy" id="51314"/>
    <lineage>
        <taxon>Eukaryota</taxon>
        <taxon>Sar</taxon>
        <taxon>Alveolata</taxon>
        <taxon>Apicomplexa</taxon>
        <taxon>Conoidasida</taxon>
        <taxon>Coccidia</taxon>
        <taxon>Eucoccidiorida</taxon>
        <taxon>Eimeriorina</taxon>
        <taxon>Eimeriidae</taxon>
        <taxon>Eimeria</taxon>
    </lineage>
</organism>
<dbReference type="InterPro" id="IPR023394">
    <property type="entry name" value="Sec7_C_sf"/>
</dbReference>
<feature type="compositionally biased region" description="Low complexity" evidence="1">
    <location>
        <begin position="1640"/>
        <end position="1653"/>
    </location>
</feature>
<sequence>MEFDNSNVSSVPDSPAEFHDDDSSNNSGGGGSGMVPANNQNSSPAGKPGDTLEEITLSAAESEAWVQPSSISCLTIQGGAAGADNAQGSGEFVSLPSHSNSSSKVIPLQQGQGAGPTVDPTAISKDVAEDLGSSYAVINALKREVFATSALLRALRMHAVSQTRGLSAASQQQLAAAVAPLVKSFELLNERLAAAEAAKEPPPTELQEQHIHPFLFVLAQQQLQHKQQQGLNKQQQLLHQSCMRALASAVLRSLDQLLTVGLLRCRSAAGRRCLHALVLSLRNCALQATQRLHSAPTQPSPANATAAAAAVLGSEAYGGTYFAPASPAAEEELLLLQCLDLLSSSLLGPAGHVFSDACVASTIQCCLAVSLLHRASPLLRNAAASRAVAITRHLFASENLISLSRLQGQLHEGEGTQQQRANTDEQHQESQEEHQQQQQQHASPPPHFIARLESAMSIRSTDTAYTPARPPVPKGYGLECRLRILALVARLLSHEEPRVTPNSSGSSSSSNSNSTGYTSVGSVGNKTDATLPPFVSVADPGSSHTATEGSGDTKGDASGRQNRAEEVLHAPDASASVVAAGACGGGSQQAPTVSIGDRRSRLGAISGIDREFESLLGHLGKDKAANMEARLLCLRLLCVALEAGRDTFSLFPKLLQPLQTQILPLVLQQDTRSAPLMLLSLTLRVVGDFIAFLRPYIKDEIERCLYQLLRLSTANHGGPHKTLAAEAQEVALDMVRELCSDASFGFELMLNYDSDIRRSNLFGVLVTLLLQLAAPRVPSLRAAYRFSECELEGGQGTLGGSGTPLSHAAVGQATASEASVAKTPTQQQSPSWSSPSSVSTTAAVDSSKSHHHSAFHIRRAPPRSPLKASRSSADTNVAVATENLATDAAGVTRPAGLSNVNRLALAAVLRLISSLASLCDSMKHSSRPEKPQQQEKEFHMDKAQLDSESAAAYFLRVQAMQSLSQRRKHKALLSYGAAVFNSNSKEAIPQLEGLGLLPTPATPRSTALFLKETGGLDLRAVGLYLSSSKPWNAQVLREFVALFTFTGVGLVAALRDFLKTFRLPGESQQIERVMEAFADEFFRQQPMVNCPHNKEKLAAANTSSTTTATPATTTATESPASAEAKPTTQPAAGTEPLELSLWRWVADEGFYCSSLAAAVREGAGNMDHQRSSGELAKELSEFGPTQPPPGYVLMVHKDTVFVLSYSIIMLNTDQHNSQVRNKMRVEEFVKNNRGINNGSDLPTFFLHNIYVSIRHQEIKLKEAPLMAAAPQPAVQGQKADATSKEQQQQPVPDIFDILADGWTPPEGAGLGWGAFASPYNGPRNAEASEGPLDYRVVLKPRTCRRMESSSTRDSSACTASADACDVEGLEMEMFRILWNGGSLAVLRGAFEASLDLRQLEEILCGVLSLARAATVLGQVVPLNTIVAELCSYFVYSVPAHSQLVLAPIMYLIRRSGASLREEGWGAILELLLRLHALDLLPPALMGLDDFEGSGGAALPSLCTVAPPPFVPPASRRDRGAGKKGGGWLGDLTSILFALGDSDDESDGEESSGTQGNMVALSEELNFACDGLYVLRASTDFALLPSTVAVAAACSSEVEAERDVCEAQPLQRASQRESQALSGTVGPEHQLPKGPNELQQREQQAQQQEAAGAGSPSLSTEDEEAAAARAPYLRLKTVLSHGIRIDVAVAEIFRQVEPVSSLSTAVVLLVHIVLGFPPIRQNPGASPDCPAQAQQPPQQQQPSFDGATSQNRTSSDAAARGAGGSSSAPSSAQPGQPPCGTHHQGPPPLQPPEELGLPSLPGTELSMLSSYLVDAQRQGLDDDNSRRSSSISVSSSISSSAVSTPVGASASSAQCPGMSSYSLPPPVWSPLRAGTSPQLMTYRAYTDRLFCLELLGALMLSELTPGSPSLHPSKAYGTALLQNCPWLLCAVYLDTFLRRYSIGTAAGGVPNPLEVVGLAGPAQMRQQQREPEAVGTDVNRPSWAVAILDACSSDPLAQATVKSVCNVFQSIGSRRLVDTPTTLPHWELLFIERLVVTVLRICLRLLSDEDSLLLPVYTKTGAPQLGAPNTSGCTSACQYLSRTADEFSYHHSCCRWFSNVQFFEGFYSGWRLMLFALHLICVRICCDQILVSRLNLRACSSPLLIQVLLALYQRLVPLPAFLPTAPLPQHLTQPQPQQQLALRIIASLSDWIRDPEALALLVLQHRNHYQMLLQTLMALCIYVPPLPSVPMPVQTSGERRTERETQDNQQPQPNVSGASSYEANCTSLALLASLIPSIGEALKSKGAAVAACLAAAANGVATANGEEAPKWRARLDCQAMWLQAMQVLAIVCSFSARPVKVKAMAVLQQMLIRNSGKQASSEESTTVFVSDKTANTGETTEGPDSFATIAVAPAASAAAAAADYWATAPEGAYTWRLCLQLVVFPLLSLRFDYPYTPVPPGDAPPPPPQQHQQQANGHNAGDSVYTFTAGHEQDKQQPRDPHFGMPWMALPTRRRLTPEVAISTLGLDEVYQRKAAAASLACRLFLTKMELLLQPFKVRGIYVDFVAQSQPLAEAPKPHGVPEDHPGGIEGLLPLLIQLVQLLVTEAKQAPVIYRDAFLESMKNTLLVVLTCPFVAASAIPADLKARISPSAVLPVIFSQKQQQQLQQRQQLQEQPTSPKGETQGSQSVDEAAQFAPRQEALLGTLSCLTDSQRLVVSAVSPFVVSTFPTVIQELLLILPTPQPPPPPRRQDPVACNDVEASIPPEGTSDVPADCSPESCEKSDSGKDAAAAAESPEGVSSCSSAVVLPPADGSACAS</sequence>
<feature type="region of interest" description="Disordered" evidence="1">
    <location>
        <begin position="1722"/>
        <end position="1800"/>
    </location>
</feature>
<feature type="region of interest" description="Disordered" evidence="1">
    <location>
        <begin position="797"/>
        <end position="874"/>
    </location>
</feature>
<dbReference type="SMART" id="SM00222">
    <property type="entry name" value="Sec7"/>
    <property type="match status" value="1"/>
</dbReference>